<dbReference type="Pfam" id="PF18801">
    <property type="entry name" value="RapH_N"/>
    <property type="match status" value="1"/>
</dbReference>
<organism evidence="2 3">
    <name type="scientific">Camelliibacillus cellulosilyticus</name>
    <dbReference type="NCBI Taxonomy" id="2174486"/>
    <lineage>
        <taxon>Bacteria</taxon>
        <taxon>Bacillati</taxon>
        <taxon>Bacillota</taxon>
        <taxon>Bacilli</taxon>
        <taxon>Bacillales</taxon>
        <taxon>Sporolactobacillaceae</taxon>
        <taxon>Camelliibacillus</taxon>
    </lineage>
</organism>
<sequence length="360" mass="42715">MVQNLSTLDIAKLLNDWHQSIKLQNMEEAKRIKMNIDEQKDHIEHDSKNMIYYLLLDARQKLLLYQMKEARDNLLKLETRTHEMDGYLTYYYHFYKGDYEYNTEQFEQAIESYQHAEEALKYIPNAIEHAEFHYKVAAAYLQIDFLTLALQHAENALDIYISNKEYVRRTADSHVLLGSILTEVRNYDKALFHYEEALGLYQRLKEPISIAIMKHNLAVLYSKNGESKKAIDYFQNSLNHTDQLSFRLKTFYYLAEEYFKIGDMTKGSQCLKTGYEIATSNSEKAYAYRYRVLEAFHLKPQEIEQIVPEAIQYFKKLNLWDFVEGYSLDFAEYYKEQGNHQKASEWLLSVVRAGRRFSSK</sequence>
<dbReference type="SUPFAM" id="SSF48452">
    <property type="entry name" value="TPR-like"/>
    <property type="match status" value="1"/>
</dbReference>
<keyword evidence="3" id="KW-1185">Reference proteome</keyword>
<feature type="repeat" description="TPR" evidence="1">
    <location>
        <begin position="171"/>
        <end position="204"/>
    </location>
</feature>
<dbReference type="PROSITE" id="PS50005">
    <property type="entry name" value="TPR"/>
    <property type="match status" value="1"/>
</dbReference>
<dbReference type="Pfam" id="PF13176">
    <property type="entry name" value="TPR_7"/>
    <property type="match status" value="1"/>
</dbReference>
<dbReference type="Gene3D" id="1.25.40.10">
    <property type="entry name" value="Tetratricopeptide repeat domain"/>
    <property type="match status" value="1"/>
</dbReference>
<dbReference type="RefSeq" id="WP_376846896.1">
    <property type="nucleotide sequence ID" value="NZ_JBHSFW010000012.1"/>
</dbReference>
<accession>A0ABV9GRJ4</accession>
<name>A0ABV9GRJ4_9BACL</name>
<evidence type="ECO:0000313" key="2">
    <source>
        <dbReference type="EMBL" id="MFC4619804.1"/>
    </source>
</evidence>
<evidence type="ECO:0000256" key="1">
    <source>
        <dbReference type="PROSITE-ProRule" id="PRU00339"/>
    </source>
</evidence>
<dbReference type="EMBL" id="JBHSFW010000012">
    <property type="protein sequence ID" value="MFC4619804.1"/>
    <property type="molecule type" value="Genomic_DNA"/>
</dbReference>
<evidence type="ECO:0000313" key="3">
    <source>
        <dbReference type="Proteomes" id="UP001596022"/>
    </source>
</evidence>
<gene>
    <name evidence="2" type="ORF">ACFO4N_13915</name>
</gene>
<proteinExistence type="predicted"/>
<dbReference type="InterPro" id="IPR019734">
    <property type="entry name" value="TPR_rpt"/>
</dbReference>
<dbReference type="Pfam" id="PF13424">
    <property type="entry name" value="TPR_12"/>
    <property type="match status" value="1"/>
</dbReference>
<keyword evidence="1" id="KW-0802">TPR repeat</keyword>
<dbReference type="SMART" id="SM00028">
    <property type="entry name" value="TPR"/>
    <property type="match status" value="5"/>
</dbReference>
<reference evidence="3" key="1">
    <citation type="journal article" date="2019" name="Int. J. Syst. Evol. Microbiol.">
        <title>The Global Catalogue of Microorganisms (GCM) 10K type strain sequencing project: providing services to taxonomists for standard genome sequencing and annotation.</title>
        <authorList>
            <consortium name="The Broad Institute Genomics Platform"/>
            <consortium name="The Broad Institute Genome Sequencing Center for Infectious Disease"/>
            <person name="Wu L."/>
            <person name="Ma J."/>
        </authorList>
    </citation>
    <scope>NUCLEOTIDE SEQUENCE [LARGE SCALE GENOMIC DNA]</scope>
    <source>
        <strain evidence="3">CGMCC 1.16306</strain>
    </source>
</reference>
<comment type="caution">
    <text evidence="2">The sequence shown here is derived from an EMBL/GenBank/DDBJ whole genome shotgun (WGS) entry which is preliminary data.</text>
</comment>
<dbReference type="InterPro" id="IPR011990">
    <property type="entry name" value="TPR-like_helical_dom_sf"/>
</dbReference>
<evidence type="ECO:0008006" key="4">
    <source>
        <dbReference type="Google" id="ProtNLM"/>
    </source>
</evidence>
<dbReference type="Proteomes" id="UP001596022">
    <property type="component" value="Unassembled WGS sequence"/>
</dbReference>
<protein>
    <recommendedName>
        <fullName evidence="4">Tetratricopeptide repeat protein</fullName>
    </recommendedName>
</protein>